<name>A0AAD8EDJ6_DIPPU</name>
<reference evidence="1" key="1">
    <citation type="journal article" date="2023" name="IScience">
        <title>Live-bearing cockroach genome reveals convergent evolutionary mechanisms linked to viviparity in insects and beyond.</title>
        <authorList>
            <person name="Fouks B."/>
            <person name="Harrison M.C."/>
            <person name="Mikhailova A.A."/>
            <person name="Marchal E."/>
            <person name="English S."/>
            <person name="Carruthers M."/>
            <person name="Jennings E.C."/>
            <person name="Chiamaka E.L."/>
            <person name="Frigard R.A."/>
            <person name="Pippel M."/>
            <person name="Attardo G.M."/>
            <person name="Benoit J.B."/>
            <person name="Bornberg-Bauer E."/>
            <person name="Tobe S.S."/>
        </authorList>
    </citation>
    <scope>NUCLEOTIDE SEQUENCE</scope>
    <source>
        <strain evidence="1">Stay&amp;Tobe</strain>
    </source>
</reference>
<dbReference type="Proteomes" id="UP001233999">
    <property type="component" value="Unassembled WGS sequence"/>
</dbReference>
<keyword evidence="2" id="KW-1185">Reference proteome</keyword>
<comment type="caution">
    <text evidence="1">The sequence shown here is derived from an EMBL/GenBank/DDBJ whole genome shotgun (WGS) entry which is preliminary data.</text>
</comment>
<sequence>PEKEIRKMLAAVVQFVERRLLSIQDMWTRTVFRRRENGPMTLLYPQHYAGLPCLTNGKWLRPRRKSGHESQDQRRDGPASFEAFVDNPLLYAILVFEVPAEALFNDFRGASLKCCLEHLLPFHRMLCDHHHASSNTDPQLEHHACAFICGDSKLGLVQERNTRKGSCGKTRQRQTQLSNILCLEASLQNLQLSEEEMTVLKFNTEARDH</sequence>
<accession>A0AAD8EDJ6</accession>
<evidence type="ECO:0000313" key="1">
    <source>
        <dbReference type="EMBL" id="KAJ9585914.1"/>
    </source>
</evidence>
<feature type="non-terminal residue" evidence="1">
    <location>
        <position position="209"/>
    </location>
</feature>
<protein>
    <submittedName>
        <fullName evidence="1">Uncharacterized protein</fullName>
    </submittedName>
</protein>
<organism evidence="1 2">
    <name type="scientific">Diploptera punctata</name>
    <name type="common">Pacific beetle cockroach</name>
    <dbReference type="NCBI Taxonomy" id="6984"/>
    <lineage>
        <taxon>Eukaryota</taxon>
        <taxon>Metazoa</taxon>
        <taxon>Ecdysozoa</taxon>
        <taxon>Arthropoda</taxon>
        <taxon>Hexapoda</taxon>
        <taxon>Insecta</taxon>
        <taxon>Pterygota</taxon>
        <taxon>Neoptera</taxon>
        <taxon>Polyneoptera</taxon>
        <taxon>Dictyoptera</taxon>
        <taxon>Blattodea</taxon>
        <taxon>Blaberoidea</taxon>
        <taxon>Blaberidae</taxon>
        <taxon>Diplopterinae</taxon>
        <taxon>Diploptera</taxon>
    </lineage>
</organism>
<feature type="non-terminal residue" evidence="1">
    <location>
        <position position="1"/>
    </location>
</feature>
<evidence type="ECO:0000313" key="2">
    <source>
        <dbReference type="Proteomes" id="UP001233999"/>
    </source>
</evidence>
<reference evidence="1" key="2">
    <citation type="submission" date="2023-05" db="EMBL/GenBank/DDBJ databases">
        <authorList>
            <person name="Fouks B."/>
        </authorList>
    </citation>
    <scope>NUCLEOTIDE SEQUENCE</scope>
    <source>
        <strain evidence="1">Stay&amp;Tobe</strain>
        <tissue evidence="1">Testes</tissue>
    </source>
</reference>
<gene>
    <name evidence="1" type="ORF">L9F63_020422</name>
</gene>
<dbReference type="AlphaFoldDB" id="A0AAD8EDJ6"/>
<dbReference type="EMBL" id="JASPKZ010007235">
    <property type="protein sequence ID" value="KAJ9585914.1"/>
    <property type="molecule type" value="Genomic_DNA"/>
</dbReference>
<proteinExistence type="predicted"/>